<comment type="caution">
    <text evidence="4">The sequence shown here is derived from an EMBL/GenBank/DDBJ whole genome shotgun (WGS) entry which is preliminary data.</text>
</comment>
<feature type="transmembrane region" description="Helical" evidence="2">
    <location>
        <begin position="182"/>
        <end position="202"/>
    </location>
</feature>
<dbReference type="AlphaFoldDB" id="A0A2T0SL05"/>
<name>A0A2T0SL05_9PSEU</name>
<accession>A0A2T0SL05</accession>
<dbReference type="Proteomes" id="UP000239494">
    <property type="component" value="Unassembled WGS sequence"/>
</dbReference>
<dbReference type="NCBIfam" id="TIGR01167">
    <property type="entry name" value="LPXTG_anchor"/>
    <property type="match status" value="1"/>
</dbReference>
<evidence type="ECO:0000256" key="2">
    <source>
        <dbReference type="SAM" id="Phobius"/>
    </source>
</evidence>
<organism evidence="4 5">
    <name type="scientific">Umezawaea tangerina</name>
    <dbReference type="NCBI Taxonomy" id="84725"/>
    <lineage>
        <taxon>Bacteria</taxon>
        <taxon>Bacillati</taxon>
        <taxon>Actinomycetota</taxon>
        <taxon>Actinomycetes</taxon>
        <taxon>Pseudonocardiales</taxon>
        <taxon>Pseudonocardiaceae</taxon>
        <taxon>Umezawaea</taxon>
    </lineage>
</organism>
<keyword evidence="3" id="KW-0732">Signal</keyword>
<evidence type="ECO:0000313" key="5">
    <source>
        <dbReference type="Proteomes" id="UP000239494"/>
    </source>
</evidence>
<evidence type="ECO:0000256" key="3">
    <source>
        <dbReference type="SAM" id="SignalP"/>
    </source>
</evidence>
<keyword evidence="2" id="KW-0472">Membrane</keyword>
<keyword evidence="2" id="KW-0812">Transmembrane</keyword>
<dbReference type="EMBL" id="PVTF01000018">
    <property type="protein sequence ID" value="PRY34086.1"/>
    <property type="molecule type" value="Genomic_DNA"/>
</dbReference>
<evidence type="ECO:0000256" key="1">
    <source>
        <dbReference type="SAM" id="MobiDB-lite"/>
    </source>
</evidence>
<keyword evidence="5" id="KW-1185">Reference proteome</keyword>
<feature type="chain" id="PRO_5015728972" evidence="3">
    <location>
        <begin position="29"/>
        <end position="208"/>
    </location>
</feature>
<gene>
    <name evidence="4" type="ORF">CLV43_118114</name>
</gene>
<dbReference type="OrthoDB" id="3700925at2"/>
<dbReference type="RefSeq" id="WP_146175115.1">
    <property type="nucleotide sequence ID" value="NZ_PVTF01000018.1"/>
</dbReference>
<feature type="region of interest" description="Disordered" evidence="1">
    <location>
        <begin position="116"/>
        <end position="177"/>
    </location>
</feature>
<keyword evidence="2" id="KW-1133">Transmembrane helix</keyword>
<proteinExistence type="predicted"/>
<evidence type="ECO:0000313" key="4">
    <source>
        <dbReference type="EMBL" id="PRY34086.1"/>
    </source>
</evidence>
<protein>
    <submittedName>
        <fullName evidence="4">LPXTG-motif cell wall-anchored protein</fullName>
    </submittedName>
</protein>
<feature type="compositionally biased region" description="Low complexity" evidence="1">
    <location>
        <begin position="116"/>
        <end position="161"/>
    </location>
</feature>
<sequence>MPGRVLGAITVTATAGLTLLALAIPASAHTPTSKAECVADKAVVSVKLASYARNGNTVVVKDGETELVNTSFGDNYEKSWTRAGDVAHTFTIAVKASDGNQYNYSKTLKVEACVKPTAPSTTTTVSKPSTPAESTPPSTEVTTSTTESSSETVPVTSTTPVGSGGGEGEATPPLASTGASPGWLLLSGLGLVGAGAAALVVVRRKRAA</sequence>
<reference evidence="4 5" key="1">
    <citation type="submission" date="2018-03" db="EMBL/GenBank/DDBJ databases">
        <title>Genomic Encyclopedia of Archaeal and Bacterial Type Strains, Phase II (KMG-II): from individual species to whole genera.</title>
        <authorList>
            <person name="Goeker M."/>
        </authorList>
    </citation>
    <scope>NUCLEOTIDE SEQUENCE [LARGE SCALE GENOMIC DNA]</scope>
    <source>
        <strain evidence="4 5">DSM 44720</strain>
    </source>
</reference>
<feature type="signal peptide" evidence="3">
    <location>
        <begin position="1"/>
        <end position="28"/>
    </location>
</feature>